<organism evidence="1 2">
    <name type="scientific">Peronosclerospora sorghi</name>
    <dbReference type="NCBI Taxonomy" id="230839"/>
    <lineage>
        <taxon>Eukaryota</taxon>
        <taxon>Sar</taxon>
        <taxon>Stramenopiles</taxon>
        <taxon>Oomycota</taxon>
        <taxon>Peronosporomycetes</taxon>
        <taxon>Peronosporales</taxon>
        <taxon>Peronosporaceae</taxon>
        <taxon>Peronosclerospora</taxon>
    </lineage>
</organism>
<keyword evidence="2" id="KW-1185">Reference proteome</keyword>
<evidence type="ECO:0000313" key="2">
    <source>
        <dbReference type="Proteomes" id="UP001163321"/>
    </source>
</evidence>
<protein>
    <submittedName>
        <fullName evidence="1">Uncharacterized protein</fullName>
    </submittedName>
</protein>
<sequence>MSDVEVVRLGLALLILSFEIVSYDPVNDLIQVAMSKNSVDSDTPTKSECLEMFRALKNKDELSRSCKELMQRITANDKYVMECEPLNTYGGGRTRGGVSHAALQRRLTGKMSGISLSG</sequence>
<accession>A0ACC0W2L5</accession>
<dbReference type="Proteomes" id="UP001163321">
    <property type="component" value="Chromosome 4"/>
</dbReference>
<name>A0ACC0W2L5_9STRA</name>
<evidence type="ECO:0000313" key="1">
    <source>
        <dbReference type="EMBL" id="KAI9913075.1"/>
    </source>
</evidence>
<proteinExistence type="predicted"/>
<dbReference type="EMBL" id="CM047583">
    <property type="protein sequence ID" value="KAI9913075.1"/>
    <property type="molecule type" value="Genomic_DNA"/>
</dbReference>
<reference evidence="1 2" key="1">
    <citation type="journal article" date="2022" name="bioRxiv">
        <title>The genome of the oomycete Peronosclerospora sorghi, a cosmopolitan pathogen of maize and sorghum, is inflated with dispersed pseudogenes.</title>
        <authorList>
            <person name="Fletcher K."/>
            <person name="Martin F."/>
            <person name="Isakeit T."/>
            <person name="Cavanaugh K."/>
            <person name="Magill C."/>
            <person name="Michelmore R."/>
        </authorList>
    </citation>
    <scope>NUCLEOTIDE SEQUENCE [LARGE SCALE GENOMIC DNA]</scope>
    <source>
        <strain evidence="1">P6</strain>
    </source>
</reference>
<comment type="caution">
    <text evidence="1">The sequence shown here is derived from an EMBL/GenBank/DDBJ whole genome shotgun (WGS) entry which is preliminary data.</text>
</comment>
<gene>
    <name evidence="1" type="ORF">PsorP6_005098</name>
</gene>